<comment type="subunit">
    <text evidence="8">Homodimer.</text>
</comment>
<dbReference type="OrthoDB" id="9773087at2"/>
<evidence type="ECO:0000256" key="5">
    <source>
        <dbReference type="ARBA" id="ARBA00022741"/>
    </source>
</evidence>
<feature type="binding site" evidence="8">
    <location>
        <position position="57"/>
    </location>
    <ligand>
        <name>(R)-pantoate</name>
        <dbReference type="ChEBI" id="CHEBI:15980"/>
    </ligand>
</feature>
<reference evidence="10 11" key="1">
    <citation type="submission" date="2016-10" db="EMBL/GenBank/DDBJ databases">
        <authorList>
            <person name="de Groot N.N."/>
        </authorList>
    </citation>
    <scope>NUCLEOTIDE SEQUENCE [LARGE SCALE GENOMIC DNA]</scope>
    <source>
        <strain evidence="10 11">Nm146</strain>
    </source>
</reference>
<evidence type="ECO:0000256" key="2">
    <source>
        <dbReference type="ARBA" id="ARBA00009256"/>
    </source>
</evidence>
<dbReference type="NCBIfam" id="TIGR00125">
    <property type="entry name" value="cyt_tran_rel"/>
    <property type="match status" value="1"/>
</dbReference>
<evidence type="ECO:0000256" key="3">
    <source>
        <dbReference type="ARBA" id="ARBA00022598"/>
    </source>
</evidence>
<evidence type="ECO:0000256" key="4">
    <source>
        <dbReference type="ARBA" id="ARBA00022655"/>
    </source>
</evidence>
<accession>A0A1I4NPH0</accession>
<dbReference type="GO" id="GO:0004592">
    <property type="term" value="F:pantoate-beta-alanine ligase activity"/>
    <property type="evidence" value="ECO:0007669"/>
    <property type="project" value="UniProtKB-UniRule"/>
</dbReference>
<feature type="active site" description="Proton donor" evidence="8">
    <location>
        <position position="33"/>
    </location>
</feature>
<keyword evidence="6 8" id="KW-0067">ATP-binding</keyword>
<dbReference type="InterPro" id="IPR014729">
    <property type="entry name" value="Rossmann-like_a/b/a_fold"/>
</dbReference>
<dbReference type="NCBIfam" id="TIGR00018">
    <property type="entry name" value="panC"/>
    <property type="match status" value="1"/>
</dbReference>
<keyword evidence="5 8" id="KW-0547">Nucleotide-binding</keyword>
<feature type="binding site" evidence="8">
    <location>
        <position position="57"/>
    </location>
    <ligand>
        <name>beta-alanine</name>
        <dbReference type="ChEBI" id="CHEBI:57966"/>
    </ligand>
</feature>
<feature type="binding site" evidence="8">
    <location>
        <position position="149"/>
    </location>
    <ligand>
        <name>(R)-pantoate</name>
        <dbReference type="ChEBI" id="CHEBI:15980"/>
    </ligand>
</feature>
<dbReference type="Proteomes" id="UP000601736">
    <property type="component" value="Unassembled WGS sequence"/>
</dbReference>
<keyword evidence="11" id="KW-1185">Reference proteome</keyword>
<reference evidence="9" key="2">
    <citation type="submission" date="2021-02" db="EMBL/GenBank/DDBJ databases">
        <authorList>
            <person name="Han P."/>
        </authorList>
    </citation>
    <scope>NUCLEOTIDE SEQUENCE</scope>
    <source>
        <strain evidence="9">Nitrosomonas nitrosa 18-3D</strain>
    </source>
</reference>
<sequence>MEIITDIASLRTRLERESKIGFVPTMGNLHEGHLSLVRIAQKNADCVVVSIFVNRLQFAPHEDFDRYPRTQESDCQLLEKLGVDIVFLPSERTLYPVPQTFQLLLPSVADSLEGEFRIGFFRGVATVVLKLFNIVQPHVAVFGKKDYQQLHIVRQMVAQLNLPVTILTGETVRTEHGLALSSRNSYLSEGEQREASHLFRTLLQVKHEIVRGDHNYRSLEVSAKQVLSQRGWKVDYIAVQQQTSLLPAEGGDTDLVILGAAWLNQTRLIDNLELSVDQVTSDQR</sequence>
<dbReference type="EMBL" id="CAJNAP010000045">
    <property type="protein sequence ID" value="CAE6514996.1"/>
    <property type="molecule type" value="Genomic_DNA"/>
</dbReference>
<dbReference type="Pfam" id="PF02569">
    <property type="entry name" value="Pantoate_ligase"/>
    <property type="match status" value="1"/>
</dbReference>
<dbReference type="GO" id="GO:0005829">
    <property type="term" value="C:cytosol"/>
    <property type="evidence" value="ECO:0007669"/>
    <property type="project" value="TreeGrafter"/>
</dbReference>
<dbReference type="InterPro" id="IPR003721">
    <property type="entry name" value="Pantoate_ligase"/>
</dbReference>
<feature type="binding site" evidence="8">
    <location>
        <begin position="26"/>
        <end position="33"/>
    </location>
    <ligand>
        <name>ATP</name>
        <dbReference type="ChEBI" id="CHEBI:30616"/>
    </ligand>
</feature>
<evidence type="ECO:0000313" key="11">
    <source>
        <dbReference type="Proteomes" id="UP000199561"/>
    </source>
</evidence>
<comment type="pathway">
    <text evidence="1 8">Cofactor biosynthesis; (R)-pantothenate biosynthesis; (R)-pantothenate from (R)-pantoate and beta-alanine: step 1/1.</text>
</comment>
<comment type="function">
    <text evidence="8">Catalyzes the condensation of pantoate with beta-alanine in an ATP-dependent reaction via a pantoyl-adenylate intermediate.</text>
</comment>
<gene>
    <name evidence="8 9" type="primary">panC</name>
    <name evidence="9" type="ORF">NMYAN_50181</name>
    <name evidence="10" type="ORF">SAMN05421880_10893</name>
</gene>
<dbReference type="RefSeq" id="WP_090667458.1">
    <property type="nucleotide sequence ID" value="NZ_CAJNAP010000045.1"/>
</dbReference>
<keyword evidence="3 8" id="KW-0436">Ligase</keyword>
<dbReference type="Gene3D" id="3.40.50.620">
    <property type="entry name" value="HUPs"/>
    <property type="match status" value="1"/>
</dbReference>
<dbReference type="EC" id="6.3.2.1" evidence="8"/>
<feature type="binding site" evidence="8">
    <location>
        <position position="172"/>
    </location>
    <ligand>
        <name>ATP</name>
        <dbReference type="ChEBI" id="CHEBI:30616"/>
    </ligand>
</feature>
<evidence type="ECO:0000256" key="8">
    <source>
        <dbReference type="HAMAP-Rule" id="MF_00158"/>
    </source>
</evidence>
<dbReference type="InterPro" id="IPR042176">
    <property type="entry name" value="Pantoate_ligase_C"/>
</dbReference>
<dbReference type="PANTHER" id="PTHR21299:SF1">
    <property type="entry name" value="PANTOATE--BETA-ALANINE LIGASE"/>
    <property type="match status" value="1"/>
</dbReference>
<name>A0A1I4NPH0_9PROT</name>
<dbReference type="Proteomes" id="UP000199561">
    <property type="component" value="Unassembled WGS sequence"/>
</dbReference>
<evidence type="ECO:0000256" key="1">
    <source>
        <dbReference type="ARBA" id="ARBA00004990"/>
    </source>
</evidence>
<dbReference type="GO" id="GO:0005524">
    <property type="term" value="F:ATP binding"/>
    <property type="evidence" value="ECO:0007669"/>
    <property type="project" value="UniProtKB-KW"/>
</dbReference>
<dbReference type="UniPathway" id="UPA00028">
    <property type="reaction ID" value="UER00005"/>
</dbReference>
<keyword evidence="8" id="KW-0963">Cytoplasm</keyword>
<dbReference type="SUPFAM" id="SSF52374">
    <property type="entry name" value="Nucleotidylyl transferase"/>
    <property type="match status" value="1"/>
</dbReference>
<evidence type="ECO:0000313" key="9">
    <source>
        <dbReference type="EMBL" id="CAE6514996.1"/>
    </source>
</evidence>
<dbReference type="EMBL" id="FOUF01000008">
    <property type="protein sequence ID" value="SFM17207.1"/>
    <property type="molecule type" value="Genomic_DNA"/>
</dbReference>
<proteinExistence type="inferred from homology"/>
<dbReference type="Gene3D" id="3.30.1300.10">
    <property type="entry name" value="Pantoate-beta-alanine ligase, C-terminal domain"/>
    <property type="match status" value="1"/>
</dbReference>
<comment type="subcellular location">
    <subcellularLocation>
        <location evidence="8">Cytoplasm</location>
    </subcellularLocation>
</comment>
<feature type="binding site" evidence="8">
    <location>
        <begin position="180"/>
        <end position="183"/>
    </location>
    <ligand>
        <name>ATP</name>
        <dbReference type="ChEBI" id="CHEBI:30616"/>
    </ligand>
</feature>
<dbReference type="STRING" id="52442.SAMN05421880_10893"/>
<keyword evidence="4 8" id="KW-0566">Pantothenate biosynthesis</keyword>
<dbReference type="PANTHER" id="PTHR21299">
    <property type="entry name" value="CYTIDYLATE KINASE/PANTOATE-BETA-ALANINE LIGASE"/>
    <property type="match status" value="1"/>
</dbReference>
<comment type="catalytic activity">
    <reaction evidence="7 8">
        <text>(R)-pantoate + beta-alanine + ATP = (R)-pantothenate + AMP + diphosphate + H(+)</text>
        <dbReference type="Rhea" id="RHEA:10912"/>
        <dbReference type="ChEBI" id="CHEBI:15378"/>
        <dbReference type="ChEBI" id="CHEBI:15980"/>
        <dbReference type="ChEBI" id="CHEBI:29032"/>
        <dbReference type="ChEBI" id="CHEBI:30616"/>
        <dbReference type="ChEBI" id="CHEBI:33019"/>
        <dbReference type="ChEBI" id="CHEBI:57966"/>
        <dbReference type="ChEBI" id="CHEBI:456215"/>
        <dbReference type="EC" id="6.3.2.1"/>
    </reaction>
</comment>
<dbReference type="InterPro" id="IPR004821">
    <property type="entry name" value="Cyt_trans-like"/>
</dbReference>
<evidence type="ECO:0000313" key="10">
    <source>
        <dbReference type="EMBL" id="SFM17207.1"/>
    </source>
</evidence>
<dbReference type="AlphaFoldDB" id="A0A1I4NPH0"/>
<organism evidence="10 11">
    <name type="scientific">Nitrosomonas nitrosa</name>
    <dbReference type="NCBI Taxonomy" id="52442"/>
    <lineage>
        <taxon>Bacteria</taxon>
        <taxon>Pseudomonadati</taxon>
        <taxon>Pseudomonadota</taxon>
        <taxon>Betaproteobacteria</taxon>
        <taxon>Nitrosomonadales</taxon>
        <taxon>Nitrosomonadaceae</taxon>
        <taxon>Nitrosomonas</taxon>
    </lineage>
</organism>
<evidence type="ECO:0000256" key="7">
    <source>
        <dbReference type="ARBA" id="ARBA00048258"/>
    </source>
</evidence>
<dbReference type="GO" id="GO:0015940">
    <property type="term" value="P:pantothenate biosynthetic process"/>
    <property type="evidence" value="ECO:0007669"/>
    <property type="project" value="UniProtKB-UniRule"/>
</dbReference>
<comment type="similarity">
    <text evidence="2 8">Belongs to the pantothenate synthetase family.</text>
</comment>
<dbReference type="HAMAP" id="MF_00158">
    <property type="entry name" value="PanC"/>
    <property type="match status" value="1"/>
</dbReference>
<evidence type="ECO:0000256" key="6">
    <source>
        <dbReference type="ARBA" id="ARBA00022840"/>
    </source>
</evidence>
<feature type="binding site" evidence="8">
    <location>
        <begin position="143"/>
        <end position="146"/>
    </location>
    <ligand>
        <name>ATP</name>
        <dbReference type="ChEBI" id="CHEBI:30616"/>
    </ligand>
</feature>
<comment type="miscellaneous">
    <text evidence="8">The reaction proceeds by a bi uni uni bi ping pong mechanism.</text>
</comment>
<dbReference type="CDD" id="cd00560">
    <property type="entry name" value="PanC"/>
    <property type="match status" value="1"/>
</dbReference>
<protein>
    <recommendedName>
        <fullName evidence="8">Pantothenate synthetase</fullName>
        <shortName evidence="8">PS</shortName>
        <ecNumber evidence="8">6.3.2.1</ecNumber>
    </recommendedName>
    <alternativeName>
        <fullName evidence="8">Pantoate--beta-alanine ligase</fullName>
    </alternativeName>
    <alternativeName>
        <fullName evidence="8">Pantoate-activating enzyme</fullName>
    </alternativeName>
</protein>